<gene>
    <name evidence="2" type="ORF">NNL38_17225</name>
</gene>
<evidence type="ECO:0000313" key="2">
    <source>
        <dbReference type="EMBL" id="UTV30320.1"/>
    </source>
</evidence>
<feature type="chain" id="PRO_5046250384" description="Outer membrane protein beta-barrel domain-containing protein" evidence="1">
    <location>
        <begin position="21"/>
        <end position="138"/>
    </location>
</feature>
<dbReference type="RefSeq" id="WP_255391667.1">
    <property type="nucleotide sequence ID" value="NZ_CP101509.1"/>
</dbReference>
<evidence type="ECO:0000256" key="1">
    <source>
        <dbReference type="SAM" id="SignalP"/>
    </source>
</evidence>
<sequence length="138" mass="15118">MYKRALLLALTLALPQQVFAAKSPLTAGVYVGDPSSGLTVKYRQDAQFSLGLDTLSVTADALWNASDLSQGSLYSPFHLITGVQWVDDESYQLAVRAGLGMEIPFDTFDLYAEGVMAQYFHEDSDSRFEGAIGIRFPL</sequence>
<dbReference type="Proteomes" id="UP001057998">
    <property type="component" value="Chromosome 2"/>
</dbReference>
<reference evidence="2" key="1">
    <citation type="submission" date="2022-07" db="EMBL/GenBank/DDBJ databases">
        <title>Genome sequencing of Photobacterium atrarenae GJH2-4.</title>
        <authorList>
            <person name="Park S.-J."/>
        </authorList>
    </citation>
    <scope>NUCLEOTIDE SEQUENCE</scope>
    <source>
        <strain evidence="2">GJH2-4</strain>
    </source>
</reference>
<protein>
    <recommendedName>
        <fullName evidence="4">Outer membrane protein beta-barrel domain-containing protein</fullName>
    </recommendedName>
</protein>
<keyword evidence="3" id="KW-1185">Reference proteome</keyword>
<accession>A0ABY5GLX7</accession>
<feature type="signal peptide" evidence="1">
    <location>
        <begin position="1"/>
        <end position="20"/>
    </location>
</feature>
<evidence type="ECO:0000313" key="3">
    <source>
        <dbReference type="Proteomes" id="UP001057998"/>
    </source>
</evidence>
<evidence type="ECO:0008006" key="4">
    <source>
        <dbReference type="Google" id="ProtNLM"/>
    </source>
</evidence>
<keyword evidence="1" id="KW-0732">Signal</keyword>
<name>A0ABY5GLX7_9GAMM</name>
<dbReference type="EMBL" id="CP101509">
    <property type="protein sequence ID" value="UTV30320.1"/>
    <property type="molecule type" value="Genomic_DNA"/>
</dbReference>
<organism evidence="2 3">
    <name type="scientific">Photobacterium atrarenae</name>
    <dbReference type="NCBI Taxonomy" id="865757"/>
    <lineage>
        <taxon>Bacteria</taxon>
        <taxon>Pseudomonadati</taxon>
        <taxon>Pseudomonadota</taxon>
        <taxon>Gammaproteobacteria</taxon>
        <taxon>Vibrionales</taxon>
        <taxon>Vibrionaceae</taxon>
        <taxon>Photobacterium</taxon>
    </lineage>
</organism>
<proteinExistence type="predicted"/>